<dbReference type="InterPro" id="IPR006311">
    <property type="entry name" value="TAT_signal"/>
</dbReference>
<dbReference type="Proteomes" id="UP000240357">
    <property type="component" value="Unassembled WGS sequence"/>
</dbReference>
<dbReference type="PANTHER" id="PTHR43092:SF6">
    <property type="entry name" value="BLR1280 PROTEIN"/>
    <property type="match status" value="1"/>
</dbReference>
<dbReference type="PANTHER" id="PTHR43092">
    <property type="entry name" value="L-CYSTEINE DESULFHYDRASE"/>
    <property type="match status" value="1"/>
</dbReference>
<dbReference type="RefSeq" id="WP_106931801.1">
    <property type="nucleotide sequence ID" value="NZ_PYFT01000001.1"/>
</dbReference>
<dbReference type="AlphaFoldDB" id="A0A2T2YJE0"/>
<dbReference type="SUPFAM" id="SSF53383">
    <property type="entry name" value="PLP-dependent transferases"/>
    <property type="match status" value="1"/>
</dbReference>
<organism evidence="4 5">
    <name type="scientific">Adhaeribacter arboris</name>
    <dbReference type="NCBI Taxonomy" id="2072846"/>
    <lineage>
        <taxon>Bacteria</taxon>
        <taxon>Pseudomonadati</taxon>
        <taxon>Bacteroidota</taxon>
        <taxon>Cytophagia</taxon>
        <taxon>Cytophagales</taxon>
        <taxon>Hymenobacteraceae</taxon>
        <taxon>Adhaeribacter</taxon>
    </lineage>
</organism>
<dbReference type="Pfam" id="PF00266">
    <property type="entry name" value="Aminotran_5"/>
    <property type="match status" value="1"/>
</dbReference>
<dbReference type="InterPro" id="IPR015421">
    <property type="entry name" value="PyrdxlP-dep_Trfase_major"/>
</dbReference>
<dbReference type="InterPro" id="IPR015424">
    <property type="entry name" value="PyrdxlP-dep_Trfase"/>
</dbReference>
<protein>
    <submittedName>
        <fullName evidence="4">Aminotransferase</fullName>
    </submittedName>
</protein>
<keyword evidence="4" id="KW-0032">Aminotransferase</keyword>
<dbReference type="Gene3D" id="3.90.1150.10">
    <property type="entry name" value="Aspartate Aminotransferase, domain 1"/>
    <property type="match status" value="1"/>
</dbReference>
<reference evidence="4 5" key="1">
    <citation type="submission" date="2018-03" db="EMBL/GenBank/DDBJ databases">
        <title>Adhaeribacter sp. HMF7605 Genome sequencing and assembly.</title>
        <authorList>
            <person name="Kang H."/>
            <person name="Kang J."/>
            <person name="Cha I."/>
            <person name="Kim H."/>
            <person name="Joh K."/>
        </authorList>
    </citation>
    <scope>NUCLEOTIDE SEQUENCE [LARGE SCALE GENOMIC DNA]</scope>
    <source>
        <strain evidence="4 5">HMF7605</strain>
    </source>
</reference>
<dbReference type="InterPro" id="IPR015422">
    <property type="entry name" value="PyrdxlP-dep_Trfase_small"/>
</dbReference>
<dbReference type="Gene3D" id="3.40.640.10">
    <property type="entry name" value="Type I PLP-dependent aspartate aminotransferase-like (Major domain)"/>
    <property type="match status" value="1"/>
</dbReference>
<dbReference type="InterPro" id="IPR000192">
    <property type="entry name" value="Aminotrans_V_dom"/>
</dbReference>
<proteinExistence type="predicted"/>
<feature type="signal peptide" evidence="2">
    <location>
        <begin position="1"/>
        <end position="29"/>
    </location>
</feature>
<dbReference type="GO" id="GO:0008483">
    <property type="term" value="F:transaminase activity"/>
    <property type="evidence" value="ECO:0007669"/>
    <property type="project" value="UniProtKB-KW"/>
</dbReference>
<evidence type="ECO:0000256" key="2">
    <source>
        <dbReference type="SAM" id="SignalP"/>
    </source>
</evidence>
<sequence length="443" mass="49720">MPENLNSRRNFVKTIGSFAGVLTVSPALAAWQKETGLHIPAVTATEDVTKDEDFWGYIQQAYSASPNVINLNNGGVSPQPIVVQNALDQYNRLSNEAPSYYMWRTLDEARESVRMKLADLAGCSPEELAINRNASEALETIIFGINLQRGDEVVLTKQDYPNVINAWKQREKREGIVLKFINLDLPIEDNQLIVRQYKEAFSSQTKAVMITHMINWSGQIMPAALISRAAKKHNPAIQVVIDGAHSFAHINYKIPDLEGDYYGTSLHKWLCCPFGTGMLYVKQARIKDVWPMFAPEDPQSPDIRKFERLGTRSFPTEMAIGHAINFHNTIGIERKQKRLHYLKNYWVEKCLSIPGFSTITSLKPEFSGAIATFAIKGLAPGEVATELFKRSRIHTSATVWENISGVRITPHLYTPLKDLDRLVNTIHAIAKGNVTAANRTNSK</sequence>
<keyword evidence="1" id="KW-0663">Pyridoxal phosphate</keyword>
<accession>A0A2T2YJE0</accession>
<evidence type="ECO:0000259" key="3">
    <source>
        <dbReference type="Pfam" id="PF00266"/>
    </source>
</evidence>
<feature type="chain" id="PRO_5015679285" evidence="2">
    <location>
        <begin position="30"/>
        <end position="443"/>
    </location>
</feature>
<dbReference type="EMBL" id="PYFT01000001">
    <property type="protein sequence ID" value="PSR55621.1"/>
    <property type="molecule type" value="Genomic_DNA"/>
</dbReference>
<feature type="domain" description="Aminotransferase class V" evidence="3">
    <location>
        <begin position="71"/>
        <end position="396"/>
    </location>
</feature>
<keyword evidence="2" id="KW-0732">Signal</keyword>
<comment type="caution">
    <text evidence="4">The sequence shown here is derived from an EMBL/GenBank/DDBJ whole genome shotgun (WGS) entry which is preliminary data.</text>
</comment>
<name>A0A2T2YJE0_9BACT</name>
<evidence type="ECO:0000313" key="5">
    <source>
        <dbReference type="Proteomes" id="UP000240357"/>
    </source>
</evidence>
<gene>
    <name evidence="4" type="ORF">AHMF7605_19980</name>
</gene>
<keyword evidence="5" id="KW-1185">Reference proteome</keyword>
<dbReference type="PROSITE" id="PS51318">
    <property type="entry name" value="TAT"/>
    <property type="match status" value="1"/>
</dbReference>
<dbReference type="OrthoDB" id="9804366at2"/>
<evidence type="ECO:0000313" key="4">
    <source>
        <dbReference type="EMBL" id="PSR55621.1"/>
    </source>
</evidence>
<keyword evidence="4" id="KW-0808">Transferase</keyword>
<evidence type="ECO:0000256" key="1">
    <source>
        <dbReference type="ARBA" id="ARBA00022898"/>
    </source>
</evidence>